<dbReference type="NCBIfam" id="TIGR00116">
    <property type="entry name" value="tsf"/>
    <property type="match status" value="1"/>
</dbReference>
<dbReference type="GO" id="GO:0005737">
    <property type="term" value="C:cytoplasm"/>
    <property type="evidence" value="ECO:0007669"/>
    <property type="project" value="UniProtKB-SubCell"/>
</dbReference>
<evidence type="ECO:0000256" key="5">
    <source>
        <dbReference type="ARBA" id="ARBA00025453"/>
    </source>
</evidence>
<comment type="similarity">
    <text evidence="1 6 7">Belongs to the EF-Ts family.</text>
</comment>
<dbReference type="InterPro" id="IPR009060">
    <property type="entry name" value="UBA-like_sf"/>
</dbReference>
<evidence type="ECO:0000256" key="8">
    <source>
        <dbReference type="RuleBase" id="RU000643"/>
    </source>
</evidence>
<evidence type="ECO:0000259" key="9">
    <source>
        <dbReference type="Pfam" id="PF00889"/>
    </source>
</evidence>
<dbReference type="OrthoDB" id="9808348at2"/>
<accession>A0A1V4SZ78</accession>
<dbReference type="InterPro" id="IPR018101">
    <property type="entry name" value="Transl_elong_Ts_CS"/>
</dbReference>
<dbReference type="PROSITE" id="PS01127">
    <property type="entry name" value="EF_TS_2"/>
    <property type="match status" value="1"/>
</dbReference>
<dbReference type="GO" id="GO:0003746">
    <property type="term" value="F:translation elongation factor activity"/>
    <property type="evidence" value="ECO:0007669"/>
    <property type="project" value="UniProtKB-UniRule"/>
</dbReference>
<name>A0A1V4SZ78_9CLOT</name>
<organism evidence="10 11">
    <name type="scientific">Clostridium thermobutyricum DSM 4928</name>
    <dbReference type="NCBI Taxonomy" id="1121339"/>
    <lineage>
        <taxon>Bacteria</taxon>
        <taxon>Bacillati</taxon>
        <taxon>Bacillota</taxon>
        <taxon>Clostridia</taxon>
        <taxon>Eubacteriales</taxon>
        <taxon>Clostridiaceae</taxon>
        <taxon>Clostridium</taxon>
    </lineage>
</organism>
<feature type="domain" description="Translation elongation factor EFTs/EF1B dimerisation" evidence="9">
    <location>
        <begin position="71"/>
        <end position="283"/>
    </location>
</feature>
<evidence type="ECO:0000256" key="2">
    <source>
        <dbReference type="ARBA" id="ARBA00016956"/>
    </source>
</evidence>
<proteinExistence type="inferred from homology"/>
<dbReference type="EMBL" id="LTAY01000006">
    <property type="protein sequence ID" value="OPX51237.1"/>
    <property type="molecule type" value="Genomic_DNA"/>
</dbReference>
<evidence type="ECO:0000256" key="6">
    <source>
        <dbReference type="HAMAP-Rule" id="MF_00050"/>
    </source>
</evidence>
<dbReference type="SUPFAM" id="SSF46934">
    <property type="entry name" value="UBA-like"/>
    <property type="match status" value="1"/>
</dbReference>
<comment type="caution">
    <text evidence="10">The sequence shown here is derived from an EMBL/GenBank/DDBJ whole genome shotgun (WGS) entry which is preliminary data.</text>
</comment>
<protein>
    <recommendedName>
        <fullName evidence="2 6">Elongation factor Ts</fullName>
        <shortName evidence="6">EF-Ts</shortName>
    </recommendedName>
</protein>
<dbReference type="InterPro" id="IPR001816">
    <property type="entry name" value="Transl_elong_EFTs/EF1B"/>
</dbReference>
<dbReference type="HAMAP" id="MF_00050">
    <property type="entry name" value="EF_Ts"/>
    <property type="match status" value="1"/>
</dbReference>
<dbReference type="FunFam" id="1.10.286.20:FF:000001">
    <property type="entry name" value="Elongation factor Ts"/>
    <property type="match status" value="1"/>
</dbReference>
<dbReference type="SUPFAM" id="SSF54713">
    <property type="entry name" value="Elongation factor Ts (EF-Ts), dimerisation domain"/>
    <property type="match status" value="2"/>
</dbReference>
<gene>
    <name evidence="6 10" type="primary">tsf</name>
    <name evidence="10" type="ORF">CLTHE_00250</name>
</gene>
<dbReference type="InterPro" id="IPR014039">
    <property type="entry name" value="Transl_elong_EFTs/EF1B_dimer"/>
</dbReference>
<comment type="subcellular location">
    <subcellularLocation>
        <location evidence="6 8">Cytoplasm</location>
    </subcellularLocation>
</comment>
<comment type="function">
    <text evidence="5 6 7">Associates with the EF-Tu.GDP complex and induces the exchange of GDP to GTP. It remains bound to the aminoacyl-tRNA.EF-Tu.GTP complex up to the GTP hydrolysis stage on the ribosome.</text>
</comment>
<evidence type="ECO:0000256" key="3">
    <source>
        <dbReference type="ARBA" id="ARBA00022768"/>
    </source>
</evidence>
<dbReference type="Pfam" id="PF00889">
    <property type="entry name" value="EF_TS"/>
    <property type="match status" value="1"/>
</dbReference>
<dbReference type="PANTHER" id="PTHR11741">
    <property type="entry name" value="ELONGATION FACTOR TS"/>
    <property type="match status" value="1"/>
</dbReference>
<dbReference type="PROSITE" id="PS01126">
    <property type="entry name" value="EF_TS_1"/>
    <property type="match status" value="1"/>
</dbReference>
<keyword evidence="4 6" id="KW-0648">Protein biosynthesis</keyword>
<dbReference type="FunFam" id="1.10.8.10:FF:000001">
    <property type="entry name" value="Elongation factor Ts"/>
    <property type="match status" value="1"/>
</dbReference>
<evidence type="ECO:0000256" key="7">
    <source>
        <dbReference type="RuleBase" id="RU000642"/>
    </source>
</evidence>
<dbReference type="Gene3D" id="1.10.286.20">
    <property type="match status" value="1"/>
</dbReference>
<dbReference type="CDD" id="cd14275">
    <property type="entry name" value="UBA_EF-Ts"/>
    <property type="match status" value="1"/>
</dbReference>
<dbReference type="RefSeq" id="WP_080021481.1">
    <property type="nucleotide sequence ID" value="NZ_LTAY01000006.1"/>
</dbReference>
<evidence type="ECO:0000256" key="1">
    <source>
        <dbReference type="ARBA" id="ARBA00005532"/>
    </source>
</evidence>
<feature type="region of interest" description="Involved in Mg(2+) ion dislocation from EF-Tu" evidence="6">
    <location>
        <begin position="80"/>
        <end position="83"/>
    </location>
</feature>
<keyword evidence="3 6" id="KW-0251">Elongation factor</keyword>
<evidence type="ECO:0000256" key="4">
    <source>
        <dbReference type="ARBA" id="ARBA00022917"/>
    </source>
</evidence>
<dbReference type="Gene3D" id="3.30.479.20">
    <property type="entry name" value="Elongation factor Ts, dimerisation domain"/>
    <property type="match status" value="2"/>
</dbReference>
<evidence type="ECO:0000313" key="10">
    <source>
        <dbReference type="EMBL" id="OPX51237.1"/>
    </source>
</evidence>
<dbReference type="Gene3D" id="1.10.8.10">
    <property type="entry name" value="DNA helicase RuvA subunit, C-terminal domain"/>
    <property type="match status" value="1"/>
</dbReference>
<dbReference type="Proteomes" id="UP000191448">
    <property type="component" value="Unassembled WGS sequence"/>
</dbReference>
<keyword evidence="6" id="KW-0963">Cytoplasm</keyword>
<dbReference type="PANTHER" id="PTHR11741:SF0">
    <property type="entry name" value="ELONGATION FACTOR TS, MITOCHONDRIAL"/>
    <property type="match status" value="1"/>
</dbReference>
<evidence type="ECO:0000313" key="11">
    <source>
        <dbReference type="Proteomes" id="UP000191448"/>
    </source>
</evidence>
<dbReference type="InterPro" id="IPR036402">
    <property type="entry name" value="EF-Ts_dimer_sf"/>
</dbReference>
<dbReference type="AlphaFoldDB" id="A0A1V4SZ78"/>
<reference evidence="10 11" key="1">
    <citation type="submission" date="2016-02" db="EMBL/GenBank/DDBJ databases">
        <title>Genome sequence of Clostridium thermobutyricum DSM 4928.</title>
        <authorList>
            <person name="Poehlein A."/>
            <person name="Daniel R."/>
        </authorList>
    </citation>
    <scope>NUCLEOTIDE SEQUENCE [LARGE SCALE GENOMIC DNA]</scope>
    <source>
        <strain evidence="10 11">DSM 4928</strain>
    </source>
</reference>
<sequence length="302" mass="33221">MITAKLVKELREKTGAGMMDCKKALTETNGDLEKAVEVLREKGLAAAAKKAGRVAAEGIVKTFVSEDNKKASMVEVNCETDFVAANEEFVGFADELAKLVVNSNVNTVEELLNEKMGDMTVSETLTALVAKLGENMTVRRFERMVIENGAVQSYIHGGGRIGVLVEVACEANSPVVAEVAREVCMQVAAANPLYLNRDAVDSEALEKEKEIYRVQALNEGKPEKIVEKMVMGRIQKYYKEVCLLDQVWVKDGDKTITKLLEEKSKEVGSPMTISKFARFERGEGIEKVEEDFAAEVAKQMGK</sequence>